<dbReference type="AlphaFoldDB" id="A0AAU3HZW2"/>
<feature type="region of interest" description="Disordered" evidence="6">
    <location>
        <begin position="64"/>
        <end position="86"/>
    </location>
</feature>
<accession>A0AAU3HZW2</accession>
<dbReference type="GO" id="GO:0008360">
    <property type="term" value="P:regulation of cell shape"/>
    <property type="evidence" value="ECO:0007669"/>
    <property type="project" value="UniProtKB-KW"/>
</dbReference>
<feature type="compositionally biased region" description="Low complexity" evidence="6">
    <location>
        <begin position="209"/>
        <end position="229"/>
    </location>
</feature>
<dbReference type="InterPro" id="IPR038063">
    <property type="entry name" value="Transpep_catalytic_dom"/>
</dbReference>
<evidence type="ECO:0000256" key="6">
    <source>
        <dbReference type="SAM" id="MobiDB-lite"/>
    </source>
</evidence>
<comment type="pathway">
    <text evidence="1">Cell wall biogenesis; peptidoglycan biosynthesis.</text>
</comment>
<dbReference type="Gene3D" id="2.40.440.10">
    <property type="entry name" value="L,D-transpeptidase catalytic domain-like"/>
    <property type="match status" value="1"/>
</dbReference>
<evidence type="ECO:0000256" key="4">
    <source>
        <dbReference type="ARBA" id="ARBA00022984"/>
    </source>
</evidence>
<evidence type="ECO:0000256" key="1">
    <source>
        <dbReference type="ARBA" id="ARBA00004752"/>
    </source>
</evidence>
<protein>
    <submittedName>
        <fullName evidence="8">L,D-transpeptidase</fullName>
    </submittedName>
</protein>
<evidence type="ECO:0000256" key="2">
    <source>
        <dbReference type="ARBA" id="ARBA00022679"/>
    </source>
</evidence>
<keyword evidence="5" id="KW-0961">Cell wall biogenesis/degradation</keyword>
<dbReference type="GO" id="GO:0016740">
    <property type="term" value="F:transferase activity"/>
    <property type="evidence" value="ECO:0007669"/>
    <property type="project" value="UniProtKB-KW"/>
</dbReference>
<feature type="transmembrane region" description="Helical" evidence="7">
    <location>
        <begin position="40"/>
        <end position="61"/>
    </location>
</feature>
<organism evidence="8">
    <name type="scientific">Streptomyces sp. NBC_01393</name>
    <dbReference type="NCBI Taxonomy" id="2903851"/>
    <lineage>
        <taxon>Bacteria</taxon>
        <taxon>Bacillati</taxon>
        <taxon>Actinomycetota</taxon>
        <taxon>Actinomycetes</taxon>
        <taxon>Kitasatosporales</taxon>
        <taxon>Streptomycetaceae</taxon>
        <taxon>Streptomyces</taxon>
    </lineage>
</organism>
<gene>
    <name evidence="8" type="ORF">OG699_23345</name>
</gene>
<feature type="compositionally biased region" description="Gly residues" evidence="6">
    <location>
        <begin position="230"/>
        <end position="245"/>
    </location>
</feature>
<sequence length="245" mass="24826">MSDELTSALRELANEAERPPVLSGAEIRGRASGRRRRRRTALAAGGVCVAGALALVVVVGLDGGAQRKSPPAASPTAVPSLPTASPDATIDLGRRVISVAGHRLTLHGDSLTGDTPTVRMTVTEKEAHMRVSSKTVGFDGGYSFEATWALRLTGPDGRTDYVGSLSSDQGISDPDHGWIGLNMTDAKLLYDRLEPGSVVEIRPSANASASSAAHRGSATAGSDAATGATAGSGTGTSGASGGQHG</sequence>
<feature type="region of interest" description="Disordered" evidence="6">
    <location>
        <begin position="209"/>
        <end position="245"/>
    </location>
</feature>
<evidence type="ECO:0000313" key="8">
    <source>
        <dbReference type="EMBL" id="WTZ10656.1"/>
    </source>
</evidence>
<evidence type="ECO:0000256" key="3">
    <source>
        <dbReference type="ARBA" id="ARBA00022960"/>
    </source>
</evidence>
<dbReference type="GO" id="GO:0071555">
    <property type="term" value="P:cell wall organization"/>
    <property type="evidence" value="ECO:0007669"/>
    <property type="project" value="UniProtKB-KW"/>
</dbReference>
<keyword evidence="3" id="KW-0133">Cell shape</keyword>
<keyword evidence="7" id="KW-0812">Transmembrane</keyword>
<name>A0AAU3HZW2_9ACTN</name>
<evidence type="ECO:0000256" key="5">
    <source>
        <dbReference type="ARBA" id="ARBA00023316"/>
    </source>
</evidence>
<keyword evidence="7" id="KW-1133">Transmembrane helix</keyword>
<dbReference type="CDD" id="cd16913">
    <property type="entry name" value="YkuD_like"/>
    <property type="match status" value="1"/>
</dbReference>
<feature type="compositionally biased region" description="Low complexity" evidence="6">
    <location>
        <begin position="69"/>
        <end position="86"/>
    </location>
</feature>
<dbReference type="EMBL" id="CP109546">
    <property type="protein sequence ID" value="WTZ10656.1"/>
    <property type="molecule type" value="Genomic_DNA"/>
</dbReference>
<dbReference type="GO" id="GO:0009252">
    <property type="term" value="P:peptidoglycan biosynthetic process"/>
    <property type="evidence" value="ECO:0007669"/>
    <property type="project" value="UniProtKB-KW"/>
</dbReference>
<dbReference type="InterPro" id="IPR005490">
    <property type="entry name" value="LD_TPept_cat_dom"/>
</dbReference>
<keyword evidence="2" id="KW-0808">Transferase</keyword>
<keyword evidence="7" id="KW-0472">Membrane</keyword>
<keyword evidence="4" id="KW-0573">Peptidoglycan synthesis</keyword>
<proteinExistence type="predicted"/>
<evidence type="ECO:0000256" key="7">
    <source>
        <dbReference type="SAM" id="Phobius"/>
    </source>
</evidence>
<reference evidence="8" key="1">
    <citation type="submission" date="2022-10" db="EMBL/GenBank/DDBJ databases">
        <title>The complete genomes of actinobacterial strains from the NBC collection.</title>
        <authorList>
            <person name="Joergensen T.S."/>
            <person name="Alvarez Arevalo M."/>
            <person name="Sterndorff E.B."/>
            <person name="Faurdal D."/>
            <person name="Vuksanovic O."/>
            <person name="Mourched A.-S."/>
            <person name="Charusanti P."/>
            <person name="Shaw S."/>
            <person name="Blin K."/>
            <person name="Weber T."/>
        </authorList>
    </citation>
    <scope>NUCLEOTIDE SEQUENCE</scope>
    <source>
        <strain evidence="8">NBC_01393</strain>
    </source>
</reference>